<dbReference type="OrthoDB" id="10255969at2759"/>
<evidence type="ECO:0000259" key="22">
    <source>
        <dbReference type="PROSITE" id="PS50893"/>
    </source>
</evidence>
<feature type="compositionally biased region" description="Basic residues" evidence="20">
    <location>
        <begin position="1549"/>
        <end position="1559"/>
    </location>
</feature>
<evidence type="ECO:0000256" key="10">
    <source>
        <dbReference type="ARBA" id="ARBA00022753"/>
    </source>
</evidence>
<keyword evidence="11" id="KW-0067">ATP-binding</keyword>
<evidence type="ECO:0000256" key="14">
    <source>
        <dbReference type="ARBA" id="ARBA00023136"/>
    </source>
</evidence>
<feature type="transmembrane region" description="Helical" evidence="21">
    <location>
        <begin position="793"/>
        <end position="815"/>
    </location>
</feature>
<evidence type="ECO:0000256" key="4">
    <source>
        <dbReference type="ARBA" id="ARBA00022448"/>
    </source>
</evidence>
<evidence type="ECO:0000256" key="21">
    <source>
        <dbReference type="SAM" id="Phobius"/>
    </source>
</evidence>
<dbReference type="SUPFAM" id="SSF52540">
    <property type="entry name" value="P-loop containing nucleoside triphosphate hydrolases"/>
    <property type="match status" value="2"/>
</dbReference>
<dbReference type="InterPro" id="IPR056264">
    <property type="entry name" value="R2_ABCA1-4-like"/>
</dbReference>
<feature type="transmembrane region" description="Helical" evidence="21">
    <location>
        <begin position="977"/>
        <end position="1000"/>
    </location>
</feature>
<keyword evidence="9" id="KW-0547">Nucleotide-binding</keyword>
<evidence type="ECO:0000256" key="17">
    <source>
        <dbReference type="ARBA" id="ARBA00059684"/>
    </source>
</evidence>
<keyword evidence="7 21" id="KW-0812">Transmembrane</keyword>
<evidence type="ECO:0000256" key="20">
    <source>
        <dbReference type="SAM" id="MobiDB-lite"/>
    </source>
</evidence>
<keyword evidence="15" id="KW-0325">Glycoprotein</keyword>
<evidence type="ECO:0000256" key="16">
    <source>
        <dbReference type="ARBA" id="ARBA00023228"/>
    </source>
</evidence>
<feature type="transmembrane region" description="Helical" evidence="21">
    <location>
        <begin position="2132"/>
        <end position="2154"/>
    </location>
</feature>
<feature type="transmembrane region" description="Helical" evidence="21">
    <location>
        <begin position="899"/>
        <end position="917"/>
    </location>
</feature>
<comment type="function">
    <text evidence="17">Probable lipid transporter that modulates cholesterol sequestration in the late endosome/lysosome by regulating the intracellular sphingolipid metabolism, in turn participates in cholesterol homeostasis. May alter the transbilayer distribution of ceramide in the intraluminal membrane lipid bilayer, favoring its retention in the outer leaflet that results in increased acid ceramidase activity in the late endosome/lysosome, facilitating ceramide deacylation to sphingosine leading to the sequestration of free cholesterol in lysosomes. In addition regulates amyloid-beta production either by activating a signaling pathway that regulates amyloid precursor protein transcription through the modulation of sphingolipid metabolism or through its role in gamma-secretase processing of APP. May play a role in myelin formation.</text>
</comment>
<dbReference type="Pfam" id="PF23321">
    <property type="entry name" value="R1_ABCA1"/>
    <property type="match status" value="1"/>
</dbReference>
<keyword evidence="8" id="KW-0677">Repeat</keyword>
<reference evidence="23" key="1">
    <citation type="submission" date="2022-03" db="EMBL/GenBank/DDBJ databases">
        <authorList>
            <person name="Martin C."/>
        </authorList>
    </citation>
    <scope>NUCLEOTIDE SEQUENCE</scope>
</reference>
<dbReference type="PROSITE" id="PS50893">
    <property type="entry name" value="ABC_TRANSPORTER_2"/>
    <property type="match status" value="2"/>
</dbReference>
<keyword evidence="24" id="KW-1185">Reference proteome</keyword>
<name>A0A8J1Y2T1_OWEFU</name>
<dbReference type="InterPro" id="IPR013525">
    <property type="entry name" value="ABC2_TM"/>
</dbReference>
<evidence type="ECO:0000256" key="13">
    <source>
        <dbReference type="ARBA" id="ARBA00022989"/>
    </source>
</evidence>
<dbReference type="GO" id="GO:0010556">
    <property type="term" value="P:regulation of macromolecule biosynthetic process"/>
    <property type="evidence" value="ECO:0007669"/>
    <property type="project" value="UniProtKB-ARBA"/>
</dbReference>
<evidence type="ECO:0000256" key="12">
    <source>
        <dbReference type="ARBA" id="ARBA00022967"/>
    </source>
</evidence>
<evidence type="ECO:0000256" key="6">
    <source>
        <dbReference type="ARBA" id="ARBA00022553"/>
    </source>
</evidence>
<accession>A0A8J1Y2T1</accession>
<dbReference type="PANTHER" id="PTHR19229:SF36">
    <property type="entry name" value="ATP-BINDING CASSETTE SUB-FAMILY A MEMBER 2"/>
    <property type="match status" value="1"/>
</dbReference>
<dbReference type="Proteomes" id="UP000749559">
    <property type="component" value="Unassembled WGS sequence"/>
</dbReference>
<feature type="compositionally biased region" description="Basic and acidic residues" evidence="20">
    <location>
        <begin position="1426"/>
        <end position="1441"/>
    </location>
</feature>
<keyword evidence="16" id="KW-0458">Lysosome</keyword>
<sequence>MLSDLNEPPGGKTGNCLLTSSLLESHKNFRKEIMGFFHQLKILLWKNFTLKKRAPLVVLFEISIPLVLFVIVLLIRLKQRPTKQAVSYHHTRPLPSAGVISIMQAFCDNGVKDEHGFLNYPNSTVPTFLKQFDNVSRHNNFFNPGFSPEEMDTIPDMYRSIIEDPIAIHDKFTHAQDFSLDKIFSHPVSVDDFLMHNLSMPRDEAMALMASTVNTSEIYRMLFGDNLLDDTGNRLLKTDIHDTPHKDLPELITGAIYEFISGDSQSKSISQASGILTQLLGLREKGTSGPLSPSQVVDMLKMVLLSPKSLHEVACDKIEVRRLLIPAKPEDALPLSKSQAYICGLNSTQLTELSNNLSASISDNNIINIFHLGDMNVTSAQQRIKEFAHNLKNFALFERNMIELSALAANLPANGCHGDKEGNSTLNTSSSTISPGTTEPSTEDNGKIEESGGQEKIDRKPSKYAGLLQLWFAMQDTVCGNPNTITPEKMDEYMYSDTLNLKDMGLSSKQQRDVGILVHVLYSNPKVLYAPNTTAVSSVMTKANESFALVDTISQYAEEWLNANESFALVDTISQYAEEWLNVSSRLRTYLLLNSTARNLKQMKKMQDQMKNLPDFFTNFANPDITNFAQNVTIYDQKTFLHQLDIVDNAACAWRDMVSGISFNIFRGFATEEELVYYVLNEAYHNNETVLASLVFETKEDGSLPPHVTYKIRQNASFTESTKLIRPKYWYPGPKDWGFSYYYFGFVWIQDIIERAIIAEFVGHDITEPGAYIQVYPYPCYMNDEFLFMIEHVMPLCLTISWVYTVAMLVQSVVYEKEQRLKEVMKMMGLNNSVHWVAWFMTSFLQMSVTMAILTAMLKYGNVLSYSNPLIIFLVLEMFAVATIAFSFLVSVCYSKAKLAAACAGIIYFLTYVPYMYVAIREEAAGDRIAAWAKSIASLMSTTAFGLGSKYFAYYEIEGIGVQWNNIYISPVENDQYNLLSVCLMMMFDCILYFILVWYIEHVHPGSYGLPKPWYFPFLRSYWCGHVQTEAEQCSWRNCLKGRRNLSVMEEDQACAVNQQHNEIYMESEPTHLQLGLEIDNLSKVYKNGKQAVNKLSLNLYEDQITSFLGHNGAGKTTTMSIITGLFPPTSGYATIYGKDIRTEMEEIRKSLGMCPQHNVLFDKLTVEEHLWFYARLKDMKTKDINREMDSIIADVGLPDKRKTNVENLSGGMQRKLSVAIAFVAGSRTVILDEPTAGVDPYARRAIWDLLLKYKKGRTILLSTHHMDEADLLGDRIAIISSGQLKCCGSPIFLKNSYGDGYHLILVKKMVQIDEEGEGSEFVFERDSAPVHSLDTECDSSAVTTFINKHMQSAYLQSETQQELHYVLPFQEAKKGHFEKLFTGLEKSLDELHLSSFGVMDTTLEEVFLKVNDQSSTLEEEREKEAELKSLEQYSLDKGEPRAPSNRHRRNISNVSNISQQSLTNLPFRYSHRRQFSDGSHGSMGSLTHLPTRFYSNGHRRQRSDVSNHSVSSTIGLLGGNNYNNLHMENIGIVSGNHGNQDTMEHSQVRRLRRGHRRQHSDTSAGHFRHMNPLGFRMEAHDSGIAGMGQEREDIPKYKGENVGVNNEQNAIKIQKNKAQDREHVIKDQEHSVIDKPHTEVAQRDQAVEDCAMLTDIGHPDDLRLPMPADEPLLSSLHRRQFSNGSSNSFTNTLGQSDTMLLRTIGNSGDHVPLRTIQNNGDTLPLRINDHDSDNESLVGQPMGQTNGGYSRLPTFDPTAANPEPVICDGKGSYKVTKKELLFQQFIAIIVKRFFYIRRNWKGLFSQILLPALFICIAMTVALTAPQVKDLPSLELSPSQYFNLTQPRGNFIPFSNVAAHGKGAPPLKGRYAKTSPEALIQTLHLPSGVGATCVLKKPFNNSFDVDILKTLNTTSSFHLLQKYFEPKCQHVFERGLPLENFVPPVPKESNLLRSRRLLTNETIVESDEPKKTEPRYYPSCTCAEDNSGFICENYGYQSAPRFSCVTSDILVDITGQNESEYYLKTTDEYRLHRYGSFAFGHVRDYVPLGFGESAPALFKKLAVRNVSKVWYFNKGYHSVPTYLNVLNNAILRANLPKSMGNPAAYGITVINHPMNNTNNQLSMDVILQGSDALISIFIIVAMSFVPASFVLFLVYERSIKAKHLQFVSGINPVIYWLANYIWDMCNYVIPAVCCIVILKIFDIPAYVSANNFPAVISLFLLYGWSITPMMYPVSFRFEEPSSAYIFLIVINLFVGITCIVTSFLLELFQYDKELSRVHDVLKCVFLLFPNYSLGRGLMDVAFNEYRNDYFFKTGQYDQMKSPFEWNLMARNLVAMACMGCIFFIITLICEYNFFRKQKCLPVSTHIPVVNGEDADVAAERRRVLRGTGRNDIIRLENLTKVYHTRKLGSRLAVDRLCLGVPQGECFGLLGVNGAGKTTTFKMLTGDVGPTSGNAFMNGHSIQKDLLKVQQNVGYCPQFDALYDELTGREHLTLYARLRGIPLKEEKQVVEWALNKLALSQYADKPSGTYSGGNKRKLSTAIALLGNPPVIFLDEPTTGMDPHSKRFLWDLILDLVKGGRSIILTSHSMEECEALCTRLAIMVNGKFKCMGSIQHLKNRFGDGYTVSIRVKGPSFERNILMVQRYFDRNFPEAVPKELHHNIVQYELGSSNLSLADVFAKMEEIQRELEVEDYSVCQNTLDNVFINFVKQQADLVQETGGESCDQSCDQDEDYASGLEQGRLSFVTMEVAEA</sequence>
<feature type="transmembrane region" description="Helical" evidence="21">
    <location>
        <begin position="2214"/>
        <end position="2231"/>
    </location>
</feature>
<keyword evidence="6" id="KW-0597">Phosphoprotein</keyword>
<evidence type="ECO:0000313" key="23">
    <source>
        <dbReference type="EMBL" id="CAH1785688.1"/>
    </source>
</evidence>
<evidence type="ECO:0000256" key="2">
    <source>
        <dbReference type="ARBA" id="ARBA00004608"/>
    </source>
</evidence>
<keyword evidence="12" id="KW-1278">Translocase</keyword>
<proteinExistence type="inferred from homology"/>
<feature type="transmembrane region" description="Helical" evidence="21">
    <location>
        <begin position="56"/>
        <end position="77"/>
    </location>
</feature>
<feature type="domain" description="ABC transporter" evidence="22">
    <location>
        <begin position="1077"/>
        <end position="1307"/>
    </location>
</feature>
<feature type="transmembrane region" description="Helical" evidence="21">
    <location>
        <begin position="2332"/>
        <end position="2354"/>
    </location>
</feature>
<evidence type="ECO:0000256" key="3">
    <source>
        <dbReference type="ARBA" id="ARBA00008869"/>
    </source>
</evidence>
<feature type="transmembrane region" description="Helical" evidence="21">
    <location>
        <begin position="870"/>
        <end position="892"/>
    </location>
</feature>
<feature type="transmembrane region" description="Helical" evidence="21">
    <location>
        <begin position="2243"/>
        <end position="2268"/>
    </location>
</feature>
<dbReference type="FunFam" id="3.40.50.300:FF:000612">
    <property type="entry name" value="ATP-binding cassette, sub-family A (ABC1), member 2"/>
    <property type="match status" value="1"/>
</dbReference>
<dbReference type="InterPro" id="IPR003439">
    <property type="entry name" value="ABC_transporter-like_ATP-bd"/>
</dbReference>
<evidence type="ECO:0000256" key="7">
    <source>
        <dbReference type="ARBA" id="ARBA00022692"/>
    </source>
</evidence>
<evidence type="ECO:0000313" key="24">
    <source>
        <dbReference type="Proteomes" id="UP000749559"/>
    </source>
</evidence>
<evidence type="ECO:0000256" key="11">
    <source>
        <dbReference type="ARBA" id="ARBA00022840"/>
    </source>
</evidence>
<dbReference type="InterPro" id="IPR027417">
    <property type="entry name" value="P-loop_NTPase"/>
</dbReference>
<dbReference type="GO" id="GO:0005765">
    <property type="term" value="C:lysosomal membrane"/>
    <property type="evidence" value="ECO:0007669"/>
    <property type="project" value="UniProtKB-SubCell"/>
</dbReference>
<dbReference type="GO" id="GO:0140359">
    <property type="term" value="F:ABC-type transporter activity"/>
    <property type="evidence" value="ECO:0007669"/>
    <property type="project" value="InterPro"/>
</dbReference>
<evidence type="ECO:0000256" key="15">
    <source>
        <dbReference type="ARBA" id="ARBA00023180"/>
    </source>
</evidence>
<comment type="subcellular location">
    <subcellularLocation>
        <location evidence="2">Endosome membrane</location>
    </subcellularLocation>
    <subcellularLocation>
        <location evidence="1">Lysosome membrane</location>
        <topology evidence="1">Multi-pass membrane protein</topology>
    </subcellularLocation>
</comment>
<dbReference type="PANTHER" id="PTHR19229">
    <property type="entry name" value="ATP-BINDING CASSETTE TRANSPORTER SUBFAMILY A ABCA"/>
    <property type="match status" value="1"/>
</dbReference>
<gene>
    <name evidence="23" type="ORF">OFUS_LOCUS11708</name>
</gene>
<dbReference type="Pfam" id="PF12698">
    <property type="entry name" value="ABC2_membrane_3"/>
    <property type="match status" value="2"/>
</dbReference>
<evidence type="ECO:0000256" key="18">
    <source>
        <dbReference type="ARBA" id="ARBA00068368"/>
    </source>
</evidence>
<dbReference type="PROSITE" id="PS00211">
    <property type="entry name" value="ABC_TRANSPORTER_1"/>
    <property type="match status" value="1"/>
</dbReference>
<dbReference type="Pfam" id="PF00005">
    <property type="entry name" value="ABC_tran"/>
    <property type="match status" value="2"/>
</dbReference>
<comment type="caution">
    <text evidence="23">The sequence shown here is derived from an EMBL/GenBank/DDBJ whole genome shotgun (WGS) entry which is preliminary data.</text>
</comment>
<feature type="transmembrane region" description="Helical" evidence="21">
    <location>
        <begin position="929"/>
        <end position="947"/>
    </location>
</feature>
<dbReference type="CDD" id="cd03263">
    <property type="entry name" value="ABC_subfamily_A"/>
    <property type="match status" value="2"/>
</dbReference>
<evidence type="ECO:0000256" key="8">
    <source>
        <dbReference type="ARBA" id="ARBA00022737"/>
    </source>
</evidence>
<feature type="region of interest" description="Disordered" evidence="20">
    <location>
        <begin position="1426"/>
        <end position="1449"/>
    </location>
</feature>
<evidence type="ECO:0000256" key="5">
    <source>
        <dbReference type="ARBA" id="ARBA00022481"/>
    </source>
</evidence>
<feature type="region of interest" description="Disordered" evidence="20">
    <location>
        <begin position="1549"/>
        <end position="1570"/>
    </location>
</feature>
<dbReference type="GO" id="GO:0016887">
    <property type="term" value="F:ATP hydrolysis activity"/>
    <property type="evidence" value="ECO:0007669"/>
    <property type="project" value="InterPro"/>
</dbReference>
<dbReference type="GO" id="GO:0051247">
    <property type="term" value="P:positive regulation of protein metabolic process"/>
    <property type="evidence" value="ECO:0007669"/>
    <property type="project" value="UniProtKB-ARBA"/>
</dbReference>
<dbReference type="Gene3D" id="3.40.50.300">
    <property type="entry name" value="P-loop containing nucleotide triphosphate hydrolases"/>
    <property type="match status" value="2"/>
</dbReference>
<dbReference type="GO" id="GO:0005524">
    <property type="term" value="F:ATP binding"/>
    <property type="evidence" value="ECO:0007669"/>
    <property type="project" value="UniProtKB-KW"/>
</dbReference>
<keyword evidence="14 21" id="KW-0472">Membrane</keyword>
<feature type="region of interest" description="Disordered" evidence="20">
    <location>
        <begin position="419"/>
        <end position="459"/>
    </location>
</feature>
<dbReference type="InterPro" id="IPR003593">
    <property type="entry name" value="AAA+_ATPase"/>
</dbReference>
<comment type="similarity">
    <text evidence="3">Belongs to the ABC transporter superfamily. ABCA family.</text>
</comment>
<feature type="compositionally biased region" description="Basic and acidic residues" evidence="20">
    <location>
        <begin position="444"/>
        <end position="459"/>
    </location>
</feature>
<feature type="domain" description="ABC transporter" evidence="22">
    <location>
        <begin position="2393"/>
        <end position="2628"/>
    </location>
</feature>
<keyword evidence="4" id="KW-0813">Transport</keyword>
<dbReference type="FunFam" id="3.40.50.300:FF:000511">
    <property type="entry name" value="ATP-binding cassette, sub-family A (ABC1), member 2"/>
    <property type="match status" value="1"/>
</dbReference>
<keyword evidence="5" id="KW-0488">Methylation</keyword>
<evidence type="ECO:0000256" key="1">
    <source>
        <dbReference type="ARBA" id="ARBA00004155"/>
    </source>
</evidence>
<evidence type="ECO:0000256" key="9">
    <source>
        <dbReference type="ARBA" id="ARBA00022741"/>
    </source>
</evidence>
<keyword evidence="10" id="KW-0967">Endosome</keyword>
<dbReference type="GO" id="GO:0005319">
    <property type="term" value="F:lipid transporter activity"/>
    <property type="evidence" value="ECO:0007669"/>
    <property type="project" value="TreeGrafter"/>
</dbReference>
<feature type="transmembrane region" description="Helical" evidence="21">
    <location>
        <begin position="836"/>
        <end position="858"/>
    </location>
</feature>
<protein>
    <recommendedName>
        <fullName evidence="18">ATP-binding cassette sub-family A member 2</fullName>
    </recommendedName>
    <alternativeName>
        <fullName evidence="19">ATP-binding cassette transporter 2</fullName>
    </alternativeName>
</protein>
<dbReference type="SMART" id="SM00382">
    <property type="entry name" value="AAA"/>
    <property type="match status" value="2"/>
</dbReference>
<dbReference type="EMBL" id="CAIIXF020000006">
    <property type="protein sequence ID" value="CAH1785688.1"/>
    <property type="molecule type" value="Genomic_DNA"/>
</dbReference>
<dbReference type="InterPro" id="IPR017871">
    <property type="entry name" value="ABC_transporter-like_CS"/>
</dbReference>
<dbReference type="GO" id="GO:0010008">
    <property type="term" value="C:endosome membrane"/>
    <property type="evidence" value="ECO:0007669"/>
    <property type="project" value="UniProtKB-SubCell"/>
</dbReference>
<feature type="compositionally biased region" description="Low complexity" evidence="20">
    <location>
        <begin position="423"/>
        <end position="434"/>
    </location>
</feature>
<evidence type="ECO:0000256" key="19">
    <source>
        <dbReference type="ARBA" id="ARBA00083139"/>
    </source>
</evidence>
<organism evidence="23 24">
    <name type="scientific">Owenia fusiformis</name>
    <name type="common">Polychaete worm</name>
    <dbReference type="NCBI Taxonomy" id="6347"/>
    <lineage>
        <taxon>Eukaryota</taxon>
        <taxon>Metazoa</taxon>
        <taxon>Spiralia</taxon>
        <taxon>Lophotrochozoa</taxon>
        <taxon>Annelida</taxon>
        <taxon>Polychaeta</taxon>
        <taxon>Sedentaria</taxon>
        <taxon>Canalipalpata</taxon>
        <taxon>Sabellida</taxon>
        <taxon>Oweniida</taxon>
        <taxon>Oweniidae</taxon>
        <taxon>Owenia</taxon>
    </lineage>
</organism>
<dbReference type="InterPro" id="IPR026082">
    <property type="entry name" value="ABCA"/>
</dbReference>
<keyword evidence="13 21" id="KW-1133">Transmembrane helix</keyword>